<evidence type="ECO:0000256" key="1">
    <source>
        <dbReference type="ARBA" id="ARBA00001946"/>
    </source>
</evidence>
<dbReference type="Proteomes" id="UP000009154">
    <property type="component" value="Plasmid p174"/>
</dbReference>
<proteinExistence type="predicted"/>
<dbReference type="PANTHER" id="PTHR43046:SF2">
    <property type="entry name" value="8-OXO-DGTP DIPHOSPHATASE-RELATED"/>
    <property type="match status" value="1"/>
</dbReference>
<dbReference type="Pfam" id="PF00293">
    <property type="entry name" value="NUDIX"/>
    <property type="match status" value="1"/>
</dbReference>
<evidence type="ECO:0000259" key="3">
    <source>
        <dbReference type="PROSITE" id="PS51462"/>
    </source>
</evidence>
<accession>H6N532</accession>
<dbReference type="InterPro" id="IPR020476">
    <property type="entry name" value="Nudix_hydrolase"/>
</dbReference>
<dbReference type="HOGENOM" id="CLU_037162_13_0_11"/>
<dbReference type="PROSITE" id="PS51462">
    <property type="entry name" value="NUDIX"/>
    <property type="match status" value="1"/>
</dbReference>
<name>H6N532_GORPV</name>
<evidence type="ECO:0000313" key="5">
    <source>
        <dbReference type="Proteomes" id="UP000009154"/>
    </source>
</evidence>
<feature type="domain" description="Nudix hydrolase" evidence="3">
    <location>
        <begin position="4"/>
        <end position="133"/>
    </location>
</feature>
<protein>
    <submittedName>
        <fullName evidence="4">NUDIX domain-containing protein</fullName>
    </submittedName>
</protein>
<dbReference type="PRINTS" id="PR00502">
    <property type="entry name" value="NUDIXFAMILY"/>
</dbReference>
<evidence type="ECO:0000256" key="2">
    <source>
        <dbReference type="ARBA" id="ARBA00022801"/>
    </source>
</evidence>
<reference evidence="4 5" key="1">
    <citation type="journal article" date="2012" name="Appl. Environ. Microbiol.">
        <title>Involvement of two latex-clearing proteins during rubber degradation and insights into the subsequent degradation pathway revealed by the genome sequence of Gordonia polyisoprenivorans strain VH2.</title>
        <authorList>
            <person name="Hiessl S."/>
            <person name="Schuldes J."/>
            <person name="Thurmer A."/>
            <person name="Halbsguth T."/>
            <person name="Broker D."/>
            <person name="Angelov A."/>
            <person name="Liebl W."/>
            <person name="Daniel R."/>
            <person name="Steinbuchel A."/>
        </authorList>
    </citation>
    <scope>NUCLEOTIDE SEQUENCE [LARGE SCALE GENOMIC DNA]</scope>
    <source>
        <strain evidence="5">DSM 44266 / VH2</strain>
        <plasmid evidence="4 5">p174</plasmid>
    </source>
</reference>
<dbReference type="KEGG" id="gpo:GPOL_174p00580"/>
<dbReference type="RefSeq" id="WP_014362168.1">
    <property type="nucleotide sequence ID" value="NC_016907.1"/>
</dbReference>
<dbReference type="eggNOG" id="COG0494">
    <property type="taxonomic scope" value="Bacteria"/>
</dbReference>
<dbReference type="Gene3D" id="3.90.79.10">
    <property type="entry name" value="Nucleoside Triphosphate Pyrophosphohydrolase"/>
    <property type="match status" value="1"/>
</dbReference>
<organism evidence="4 5">
    <name type="scientific">Gordonia polyisoprenivorans (strain DSM 44266 / VH2)</name>
    <dbReference type="NCBI Taxonomy" id="1112204"/>
    <lineage>
        <taxon>Bacteria</taxon>
        <taxon>Bacillati</taxon>
        <taxon>Actinomycetota</taxon>
        <taxon>Actinomycetes</taxon>
        <taxon>Mycobacteriales</taxon>
        <taxon>Gordoniaceae</taxon>
        <taxon>Gordonia</taxon>
    </lineage>
</organism>
<dbReference type="CDD" id="cd04690">
    <property type="entry name" value="NUDIX_Hydrolase"/>
    <property type="match status" value="1"/>
</dbReference>
<gene>
    <name evidence="4" type="ordered locus">GPOL_174p00580</name>
</gene>
<keyword evidence="5" id="KW-1185">Reference proteome</keyword>
<keyword evidence="2" id="KW-0378">Hydrolase</keyword>
<keyword evidence="4" id="KW-0614">Plasmid</keyword>
<dbReference type="AlphaFoldDB" id="H6N532"/>
<dbReference type="EMBL" id="CP003120">
    <property type="protein sequence ID" value="AFA76077.1"/>
    <property type="molecule type" value="Genomic_DNA"/>
</dbReference>
<evidence type="ECO:0000313" key="4">
    <source>
        <dbReference type="EMBL" id="AFA76077.1"/>
    </source>
</evidence>
<dbReference type="GO" id="GO:0016787">
    <property type="term" value="F:hydrolase activity"/>
    <property type="evidence" value="ECO:0007669"/>
    <property type="project" value="UniProtKB-KW"/>
</dbReference>
<sequence length="153" mass="16363">MTDDRVITVSAVVLRNESGALLIVRKVGSSRFMLPGGKPEPGEAPRETAIRECAEETGVRLPARDLTELGTFTAAAANEVGFAVRANVFEYRRVVQDATAAAEIAELRWLSLDDAGSTRTENTSVSLAPLLVEQVIPALRSRDQPSAGDVSLN</sequence>
<dbReference type="GeneID" id="90162046"/>
<dbReference type="PANTHER" id="PTHR43046">
    <property type="entry name" value="GDP-MANNOSE MANNOSYL HYDROLASE"/>
    <property type="match status" value="1"/>
</dbReference>
<geneLocation type="plasmid" evidence="4 5">
    <name>p174</name>
</geneLocation>
<dbReference type="InterPro" id="IPR015797">
    <property type="entry name" value="NUDIX_hydrolase-like_dom_sf"/>
</dbReference>
<dbReference type="SUPFAM" id="SSF55811">
    <property type="entry name" value="Nudix"/>
    <property type="match status" value="1"/>
</dbReference>
<dbReference type="InterPro" id="IPR000086">
    <property type="entry name" value="NUDIX_hydrolase_dom"/>
</dbReference>
<comment type="cofactor">
    <cofactor evidence="1">
        <name>Mg(2+)</name>
        <dbReference type="ChEBI" id="CHEBI:18420"/>
    </cofactor>
</comment>